<dbReference type="GO" id="GO:0031167">
    <property type="term" value="P:rRNA methylation"/>
    <property type="evidence" value="ECO:0007669"/>
    <property type="project" value="InterPro"/>
</dbReference>
<gene>
    <name evidence="3" type="ORF">A5821_000441</name>
</gene>
<evidence type="ECO:0000313" key="4">
    <source>
        <dbReference type="Proteomes" id="UP000194948"/>
    </source>
</evidence>
<keyword evidence="2" id="KW-0808">Transferase</keyword>
<dbReference type="GO" id="GO:0008168">
    <property type="term" value="F:methyltransferase activity"/>
    <property type="evidence" value="ECO:0007669"/>
    <property type="project" value="UniProtKB-KW"/>
</dbReference>
<dbReference type="CDD" id="cd02440">
    <property type="entry name" value="AdoMet_MTases"/>
    <property type="match status" value="1"/>
</dbReference>
<dbReference type="InterPro" id="IPR029063">
    <property type="entry name" value="SAM-dependent_MTases_sf"/>
</dbReference>
<evidence type="ECO:0000313" key="3">
    <source>
        <dbReference type="EMBL" id="WYJ99364.1"/>
    </source>
</evidence>
<accession>A0AAQ3Y6H1</accession>
<dbReference type="PIRSF" id="PIRSF004553">
    <property type="entry name" value="CHP00095"/>
    <property type="match status" value="1"/>
</dbReference>
<dbReference type="PANTHER" id="PTHR43542:SF1">
    <property type="entry name" value="METHYLTRANSFERASE"/>
    <property type="match status" value="1"/>
</dbReference>
<sequence length="187" mass="20638">MRVISGEYGGRRLKALDGDNTRPTTDKVKESIFNMIGPYFDGGTALDLYAGSGGLAIEAVSRGMDLGICIEKNFSAIKIIKENIDITKEPAKFVIKKMDANKALEFLKEEKAVIDLVLLDPPYAKQEIEKQLAQMLAYNLLNDDAVVVCETDKSVTLPENIGALVKTRETTYGITQITIYRQEVGDD</sequence>
<reference evidence="4" key="1">
    <citation type="submission" date="2017-05" db="EMBL/GenBank/DDBJ databases">
        <title>The Genome Sequence of EEnterococcus faecalis 9F2_4866.</title>
        <authorList>
            <consortium name="The Broad Institute Genomics Platform"/>
            <consortium name="The Broad Institute Genomic Center for Infectious Diseases"/>
            <person name="Earl A."/>
            <person name="Manson A."/>
            <person name="Schwartman J."/>
            <person name="Gilmore M."/>
            <person name="Abouelleil A."/>
            <person name="Cao P."/>
            <person name="Chapman S."/>
            <person name="Cusick C."/>
            <person name="Shea T."/>
            <person name="Young S."/>
            <person name="Neafsey D."/>
            <person name="Nusbaum C."/>
            <person name="Birren B."/>
        </authorList>
    </citation>
    <scope>NUCLEOTIDE SEQUENCE [LARGE SCALE GENOMIC DNA]</scope>
    <source>
        <strain evidence="4">7F3_DIV0205</strain>
    </source>
</reference>
<protein>
    <submittedName>
        <fullName evidence="3">RsmD family RNA methyltransferase</fullName>
    </submittedName>
</protein>
<evidence type="ECO:0000256" key="2">
    <source>
        <dbReference type="ARBA" id="ARBA00022679"/>
    </source>
</evidence>
<dbReference type="Pfam" id="PF03602">
    <property type="entry name" value="Cons_hypoth95"/>
    <property type="match status" value="1"/>
</dbReference>
<dbReference type="SUPFAM" id="SSF53335">
    <property type="entry name" value="S-adenosyl-L-methionine-dependent methyltransferases"/>
    <property type="match status" value="1"/>
</dbReference>
<dbReference type="AlphaFoldDB" id="A0AAQ3Y6H1"/>
<dbReference type="Gene3D" id="3.40.50.150">
    <property type="entry name" value="Vaccinia Virus protein VP39"/>
    <property type="match status" value="1"/>
</dbReference>
<dbReference type="EMBL" id="CP147244">
    <property type="protein sequence ID" value="WYJ99364.1"/>
    <property type="molecule type" value="Genomic_DNA"/>
</dbReference>
<keyword evidence="1 3" id="KW-0489">Methyltransferase</keyword>
<organism evidence="3 4">
    <name type="scientific">Candidatus Enterococcus palustris</name>
    <dbReference type="NCBI Taxonomy" id="1834189"/>
    <lineage>
        <taxon>Bacteria</taxon>
        <taxon>Bacillati</taxon>
        <taxon>Bacillota</taxon>
        <taxon>Bacilli</taxon>
        <taxon>Lactobacillales</taxon>
        <taxon>Enterococcaceae</taxon>
        <taxon>Enterococcus</taxon>
    </lineage>
</organism>
<dbReference type="PROSITE" id="PS00092">
    <property type="entry name" value="N6_MTASE"/>
    <property type="match status" value="1"/>
</dbReference>
<proteinExistence type="predicted"/>
<dbReference type="GO" id="GO:0003676">
    <property type="term" value="F:nucleic acid binding"/>
    <property type="evidence" value="ECO:0007669"/>
    <property type="project" value="InterPro"/>
</dbReference>
<dbReference type="Proteomes" id="UP000194948">
    <property type="component" value="Chromosome"/>
</dbReference>
<dbReference type="NCBIfam" id="TIGR00095">
    <property type="entry name" value="16S rRNA (guanine(966)-N(2))-methyltransferase RsmD"/>
    <property type="match status" value="1"/>
</dbReference>
<reference evidence="3 4" key="2">
    <citation type="submission" date="2024-03" db="EMBL/GenBank/DDBJ databases">
        <title>The Genome Sequence of Enterococcus sp. DIV0205d.</title>
        <authorList>
            <consortium name="The Broad Institute Genomics Platform"/>
            <consortium name="The Broad Institute Microbial Omics Core"/>
            <consortium name="The Broad Institute Genomic Center for Infectious Diseases"/>
            <person name="Earl A."/>
            <person name="Manson A."/>
            <person name="Gilmore M."/>
            <person name="Schwartman J."/>
            <person name="Shea T."/>
            <person name="Abouelleil A."/>
            <person name="Cao P."/>
            <person name="Chapman S."/>
            <person name="Cusick C."/>
            <person name="Young S."/>
            <person name="Neafsey D."/>
            <person name="Nusbaum C."/>
            <person name="Birren B."/>
        </authorList>
    </citation>
    <scope>NUCLEOTIDE SEQUENCE [LARGE SCALE GENOMIC DNA]</scope>
    <source>
        <strain evidence="3 4">7F3_DIV0205</strain>
    </source>
</reference>
<name>A0AAQ3Y6H1_9ENTE</name>
<keyword evidence="4" id="KW-1185">Reference proteome</keyword>
<evidence type="ECO:0000256" key="1">
    <source>
        <dbReference type="ARBA" id="ARBA00022603"/>
    </source>
</evidence>
<dbReference type="RefSeq" id="WP_086312880.1">
    <property type="nucleotide sequence ID" value="NZ_CP147244.1"/>
</dbReference>
<dbReference type="PANTHER" id="PTHR43542">
    <property type="entry name" value="METHYLTRANSFERASE"/>
    <property type="match status" value="1"/>
</dbReference>
<dbReference type="InterPro" id="IPR002052">
    <property type="entry name" value="DNA_methylase_N6_adenine_CS"/>
</dbReference>
<dbReference type="InterPro" id="IPR004398">
    <property type="entry name" value="RNA_MeTrfase_RsmD"/>
</dbReference>